<dbReference type="Proteomes" id="UP000318053">
    <property type="component" value="Unassembled WGS sequence"/>
</dbReference>
<organism evidence="2 3">
    <name type="scientific">Allorhodopirellula solitaria</name>
    <dbReference type="NCBI Taxonomy" id="2527987"/>
    <lineage>
        <taxon>Bacteria</taxon>
        <taxon>Pseudomonadati</taxon>
        <taxon>Planctomycetota</taxon>
        <taxon>Planctomycetia</taxon>
        <taxon>Pirellulales</taxon>
        <taxon>Pirellulaceae</taxon>
        <taxon>Allorhodopirellula</taxon>
    </lineage>
</organism>
<protein>
    <submittedName>
        <fullName evidence="2">Uncharacterized protein</fullName>
    </submittedName>
</protein>
<reference evidence="2 3" key="1">
    <citation type="submission" date="2019-02" db="EMBL/GenBank/DDBJ databases">
        <title>Deep-cultivation of Planctomycetes and their phenomic and genomic characterization uncovers novel biology.</title>
        <authorList>
            <person name="Wiegand S."/>
            <person name="Jogler M."/>
            <person name="Boedeker C."/>
            <person name="Pinto D."/>
            <person name="Vollmers J."/>
            <person name="Rivas-Marin E."/>
            <person name="Kohn T."/>
            <person name="Peeters S.H."/>
            <person name="Heuer A."/>
            <person name="Rast P."/>
            <person name="Oberbeckmann S."/>
            <person name="Bunk B."/>
            <person name="Jeske O."/>
            <person name="Meyerdierks A."/>
            <person name="Storesund J.E."/>
            <person name="Kallscheuer N."/>
            <person name="Luecker S."/>
            <person name="Lage O.M."/>
            <person name="Pohl T."/>
            <person name="Merkel B.J."/>
            <person name="Hornburger P."/>
            <person name="Mueller R.-W."/>
            <person name="Bruemmer F."/>
            <person name="Labrenz M."/>
            <person name="Spormann A.M."/>
            <person name="Op Den Camp H."/>
            <person name="Overmann J."/>
            <person name="Amann R."/>
            <person name="Jetten M.S.M."/>
            <person name="Mascher T."/>
            <person name="Medema M.H."/>
            <person name="Devos D.P."/>
            <person name="Kaster A.-K."/>
            <person name="Ovreas L."/>
            <person name="Rohde M."/>
            <person name="Galperin M.Y."/>
            <person name="Jogler C."/>
        </authorList>
    </citation>
    <scope>NUCLEOTIDE SEQUENCE [LARGE SCALE GENOMIC DNA]</scope>
    <source>
        <strain evidence="2 3">CA85</strain>
    </source>
</reference>
<dbReference type="EMBL" id="SJPK01000003">
    <property type="protein sequence ID" value="TWT73280.1"/>
    <property type="molecule type" value="Genomic_DNA"/>
</dbReference>
<feature type="compositionally biased region" description="Polar residues" evidence="1">
    <location>
        <begin position="48"/>
        <end position="67"/>
    </location>
</feature>
<keyword evidence="3" id="KW-1185">Reference proteome</keyword>
<evidence type="ECO:0000313" key="2">
    <source>
        <dbReference type="EMBL" id="TWT73280.1"/>
    </source>
</evidence>
<name>A0A5C5YD32_9BACT</name>
<feature type="region of interest" description="Disordered" evidence="1">
    <location>
        <begin position="37"/>
        <end position="67"/>
    </location>
</feature>
<dbReference type="AlphaFoldDB" id="A0A5C5YD32"/>
<comment type="caution">
    <text evidence="2">The sequence shown here is derived from an EMBL/GenBank/DDBJ whole genome shotgun (WGS) entry which is preliminary data.</text>
</comment>
<gene>
    <name evidence="2" type="ORF">CA85_17480</name>
</gene>
<accession>A0A5C5YD32</accession>
<evidence type="ECO:0000313" key="3">
    <source>
        <dbReference type="Proteomes" id="UP000318053"/>
    </source>
</evidence>
<sequence length="67" mass="7416">MTLLKFEIAVASADGVGESDRVWFPKWVRRYAMTCPKGLTNEHRGPRGQSTLSTRRSHTSPNGAVSL</sequence>
<evidence type="ECO:0000256" key="1">
    <source>
        <dbReference type="SAM" id="MobiDB-lite"/>
    </source>
</evidence>
<proteinExistence type="predicted"/>